<name>A0A3P3VYE6_9MICO</name>
<evidence type="ECO:0000313" key="6">
    <source>
        <dbReference type="EMBL" id="RRJ87068.1"/>
    </source>
</evidence>
<sequence length="194" mass="21334">MHPVDFRTDRLVLDQLTIDDAERVAATCSQPIFERFMTTPWPYERAHAEGFITEVVPLNWAEEAEATWAIRLADASLGSPAERLAGVIGVMAPSMDVGCWLAEGFRGHGIMTEAVPVVARWALDTRFGGVTELYWQCVAGNHASAAVARRAGFRFVGWQPARHPNRDGAHPLMPTGRWAPDDADAAASWDALEH</sequence>
<dbReference type="EMBL" id="RQVS01000006">
    <property type="protein sequence ID" value="RRJ87068.1"/>
    <property type="molecule type" value="Genomic_DNA"/>
</dbReference>
<evidence type="ECO:0000259" key="5">
    <source>
        <dbReference type="Pfam" id="PF13302"/>
    </source>
</evidence>
<dbReference type="SUPFAM" id="SSF55729">
    <property type="entry name" value="Acyl-CoA N-acyltransferases (Nat)"/>
    <property type="match status" value="1"/>
</dbReference>
<accession>A0A3P3VYE6</accession>
<dbReference type="InterPro" id="IPR051531">
    <property type="entry name" value="N-acetyltransferase"/>
</dbReference>
<evidence type="ECO:0000313" key="7">
    <source>
        <dbReference type="Proteomes" id="UP000274391"/>
    </source>
</evidence>
<keyword evidence="1 6" id="KW-0808">Transferase</keyword>
<dbReference type="GO" id="GO:0016747">
    <property type="term" value="F:acyltransferase activity, transferring groups other than amino-acyl groups"/>
    <property type="evidence" value="ECO:0007669"/>
    <property type="project" value="InterPro"/>
</dbReference>
<keyword evidence="2" id="KW-0012">Acyltransferase</keyword>
<comment type="caution">
    <text evidence="6">The sequence shown here is derived from an EMBL/GenBank/DDBJ whole genome shotgun (WGS) entry which is preliminary data.</text>
</comment>
<gene>
    <name evidence="6" type="ORF">EG850_06615</name>
</gene>
<dbReference type="RefSeq" id="WP_124971762.1">
    <property type="nucleotide sequence ID" value="NZ_RQVS01000006.1"/>
</dbReference>
<feature type="region of interest" description="Disordered" evidence="4">
    <location>
        <begin position="164"/>
        <end position="184"/>
    </location>
</feature>
<protein>
    <submittedName>
        <fullName evidence="6">N-acetyltransferase</fullName>
    </submittedName>
</protein>
<dbReference type="Gene3D" id="3.40.630.30">
    <property type="match status" value="1"/>
</dbReference>
<dbReference type="Pfam" id="PF13302">
    <property type="entry name" value="Acetyltransf_3"/>
    <property type="match status" value="1"/>
</dbReference>
<evidence type="ECO:0000256" key="4">
    <source>
        <dbReference type="SAM" id="MobiDB-lite"/>
    </source>
</evidence>
<evidence type="ECO:0000256" key="1">
    <source>
        <dbReference type="ARBA" id="ARBA00022679"/>
    </source>
</evidence>
<evidence type="ECO:0000256" key="3">
    <source>
        <dbReference type="ARBA" id="ARBA00038502"/>
    </source>
</evidence>
<proteinExistence type="inferred from homology"/>
<feature type="domain" description="N-acetyltransferase" evidence="5">
    <location>
        <begin position="10"/>
        <end position="154"/>
    </location>
</feature>
<dbReference type="Proteomes" id="UP000274391">
    <property type="component" value="Unassembled WGS sequence"/>
</dbReference>
<dbReference type="InterPro" id="IPR000182">
    <property type="entry name" value="GNAT_dom"/>
</dbReference>
<evidence type="ECO:0000256" key="2">
    <source>
        <dbReference type="ARBA" id="ARBA00023315"/>
    </source>
</evidence>
<organism evidence="6 7">
    <name type="scientific">Gulosibacter macacae</name>
    <dbReference type="NCBI Taxonomy" id="2488791"/>
    <lineage>
        <taxon>Bacteria</taxon>
        <taxon>Bacillati</taxon>
        <taxon>Actinomycetota</taxon>
        <taxon>Actinomycetes</taxon>
        <taxon>Micrococcales</taxon>
        <taxon>Microbacteriaceae</taxon>
        <taxon>Gulosibacter</taxon>
    </lineage>
</organism>
<reference evidence="6 7" key="1">
    <citation type="submission" date="2018-11" db="EMBL/GenBank/DDBJ databases">
        <title>YIM 102482-1 draft genome.</title>
        <authorList>
            <person name="Li G."/>
            <person name="Jiang Y."/>
        </authorList>
    </citation>
    <scope>NUCLEOTIDE SEQUENCE [LARGE SCALE GENOMIC DNA]</scope>
    <source>
        <strain evidence="6 7">YIM 102482-1</strain>
    </source>
</reference>
<dbReference type="InterPro" id="IPR016181">
    <property type="entry name" value="Acyl_CoA_acyltransferase"/>
</dbReference>
<dbReference type="OrthoDB" id="9795188at2"/>
<comment type="similarity">
    <text evidence="3">Belongs to the acetyltransferase family. RimJ subfamily.</text>
</comment>
<dbReference type="PANTHER" id="PTHR43792:SF8">
    <property type="entry name" value="[RIBOSOMAL PROTEIN US5]-ALANINE N-ACETYLTRANSFERASE"/>
    <property type="match status" value="1"/>
</dbReference>
<dbReference type="AlphaFoldDB" id="A0A3P3VYE6"/>
<dbReference type="PANTHER" id="PTHR43792">
    <property type="entry name" value="GNAT FAMILY, PUTATIVE (AFU_ORTHOLOGUE AFUA_3G00765)-RELATED-RELATED"/>
    <property type="match status" value="1"/>
</dbReference>
<keyword evidence="7" id="KW-1185">Reference proteome</keyword>